<dbReference type="Proteomes" id="UP001057991">
    <property type="component" value="Chromosome"/>
</dbReference>
<dbReference type="GeneID" id="75102641"/>
<name>A0A9Q9HGA5_9RHOB</name>
<dbReference type="RefSeq" id="WP_259794295.1">
    <property type="nucleotide sequence ID" value="NZ_CP080772.1"/>
</dbReference>
<evidence type="ECO:0000313" key="3">
    <source>
        <dbReference type="EMBL" id="UWP96340.1"/>
    </source>
</evidence>
<sequence>MLNFKRIMALLTGIAQRISLLLMVILALALVGATLAATLGMQPWLTIPARFGDLNVPDLGMYMQIFLTALCISLLFFLPGHGRMMQLENSHRRFHMTMQDVARAYRLAHEGDREKLFKTGAEFDAVRERIAHLRNHPDLAGLEPDILEVAAQMSYESRDLARIYSKDRVERARTFLRQRHEELEEFRSNLKLARLSVDELKHWLMQVEADERVVSKQVDALGADLNALLPKLGFEILATPNMERTVVPMSSKPRRDRNRGPAGPRVDNTARKEQDLNDNKEL</sequence>
<evidence type="ECO:0000313" key="4">
    <source>
        <dbReference type="Proteomes" id="UP001057991"/>
    </source>
</evidence>
<proteinExistence type="predicted"/>
<reference evidence="3" key="1">
    <citation type="submission" date="2021-08" db="EMBL/GenBank/DDBJ databases">
        <authorList>
            <person name="Nwanade C."/>
            <person name="Wang M."/>
            <person name="Masoudi A."/>
            <person name="Yu Z."/>
            <person name="Liu J."/>
        </authorList>
    </citation>
    <scope>NUCLEOTIDE SEQUENCE</scope>
    <source>
        <strain evidence="3">S056</strain>
    </source>
</reference>
<organism evidence="3 4">
    <name type="scientific">Aliiroseovarius crassostreae</name>
    <dbReference type="NCBI Taxonomy" id="154981"/>
    <lineage>
        <taxon>Bacteria</taxon>
        <taxon>Pseudomonadati</taxon>
        <taxon>Pseudomonadota</taxon>
        <taxon>Alphaproteobacteria</taxon>
        <taxon>Rhodobacterales</taxon>
        <taxon>Paracoccaceae</taxon>
        <taxon>Aliiroseovarius</taxon>
    </lineage>
</organism>
<evidence type="ECO:0000256" key="1">
    <source>
        <dbReference type="SAM" id="MobiDB-lite"/>
    </source>
</evidence>
<feature type="region of interest" description="Disordered" evidence="1">
    <location>
        <begin position="245"/>
        <end position="282"/>
    </location>
</feature>
<gene>
    <name evidence="3" type="ORF">K3X48_04975</name>
</gene>
<feature type="compositionally biased region" description="Basic and acidic residues" evidence="1">
    <location>
        <begin position="268"/>
        <end position="282"/>
    </location>
</feature>
<evidence type="ECO:0000256" key="2">
    <source>
        <dbReference type="SAM" id="Phobius"/>
    </source>
</evidence>
<keyword evidence="2" id="KW-0472">Membrane</keyword>
<keyword evidence="2" id="KW-0812">Transmembrane</keyword>
<dbReference type="EMBL" id="CP080776">
    <property type="protein sequence ID" value="UWP96340.1"/>
    <property type="molecule type" value="Genomic_DNA"/>
</dbReference>
<feature type="transmembrane region" description="Helical" evidence="2">
    <location>
        <begin position="60"/>
        <end position="78"/>
    </location>
</feature>
<accession>A0A9Q9HGA5</accession>
<protein>
    <submittedName>
        <fullName evidence="3">DNA repair protein</fullName>
    </submittedName>
</protein>
<dbReference type="AlphaFoldDB" id="A0A9Q9HGA5"/>
<keyword evidence="2" id="KW-1133">Transmembrane helix</keyword>